<protein>
    <submittedName>
        <fullName evidence="1">ApbE superfamily uncharacterized protein (UPF0280 family)</fullName>
    </submittedName>
</protein>
<evidence type="ECO:0000313" key="2">
    <source>
        <dbReference type="Proteomes" id="UP001241747"/>
    </source>
</evidence>
<dbReference type="InterPro" id="IPR003374">
    <property type="entry name" value="ApbE-like_sf"/>
</dbReference>
<dbReference type="Gene3D" id="3.10.520.10">
    <property type="entry name" value="ApbE-like domains"/>
    <property type="match status" value="1"/>
</dbReference>
<dbReference type="RefSeq" id="WP_237343843.1">
    <property type="nucleotide sequence ID" value="NZ_JABWGX010000001.1"/>
</dbReference>
<dbReference type="NCBIfam" id="NF003322">
    <property type="entry name" value="PRK04334.1-2"/>
    <property type="match status" value="1"/>
</dbReference>
<accession>A0ABU0LG20</accession>
<gene>
    <name evidence="1" type="ORF">QOZ94_002873</name>
</gene>
<name>A0ABU0LG20_XANAG</name>
<dbReference type="SUPFAM" id="SSF143631">
    <property type="entry name" value="ApbE-like"/>
    <property type="match status" value="1"/>
</dbReference>
<proteinExistence type="predicted"/>
<keyword evidence="2" id="KW-1185">Reference proteome</keyword>
<dbReference type="EMBL" id="JAUSVY010000006">
    <property type="protein sequence ID" value="MDQ0506069.1"/>
    <property type="molecule type" value="Genomic_DNA"/>
</dbReference>
<organism evidence="1 2">
    <name type="scientific">Xanthobacter agilis</name>
    <dbReference type="NCBI Taxonomy" id="47492"/>
    <lineage>
        <taxon>Bacteria</taxon>
        <taxon>Pseudomonadati</taxon>
        <taxon>Pseudomonadota</taxon>
        <taxon>Alphaproteobacteria</taxon>
        <taxon>Hyphomicrobiales</taxon>
        <taxon>Xanthobacteraceae</taxon>
        <taxon>Xanthobacter</taxon>
    </lineage>
</organism>
<evidence type="ECO:0000313" key="1">
    <source>
        <dbReference type="EMBL" id="MDQ0506069.1"/>
    </source>
</evidence>
<dbReference type="PIRSF" id="PIRSF006421">
    <property type="entry name" value="UCP006421"/>
    <property type="match status" value="1"/>
</dbReference>
<dbReference type="Proteomes" id="UP001241747">
    <property type="component" value="Unassembled WGS sequence"/>
</dbReference>
<comment type="caution">
    <text evidence="1">The sequence shown here is derived from an EMBL/GenBank/DDBJ whole genome shotgun (WGS) entry which is preliminary data.</text>
</comment>
<dbReference type="InterPro" id="IPR007183">
    <property type="entry name" value="UPF0280"/>
</dbReference>
<reference evidence="1 2" key="1">
    <citation type="submission" date="2023-07" db="EMBL/GenBank/DDBJ databases">
        <title>Genomic Encyclopedia of Type Strains, Phase IV (KMG-IV): sequencing the most valuable type-strain genomes for metagenomic binning, comparative biology and taxonomic classification.</title>
        <authorList>
            <person name="Goeker M."/>
        </authorList>
    </citation>
    <scope>NUCLEOTIDE SEQUENCE [LARGE SCALE GENOMIC DNA]</scope>
    <source>
        <strain evidence="1 2">DSM 3770</strain>
    </source>
</reference>
<sequence>MAAPRPLPDLARRAPQVALLPDGRRLHLQDGPIDLVIEAMGEDGAVQRAYGAAAARFTGLLYALCEELDVLRMPAGRHGPALTHRVAQRMGRAVAPFADAVFITPMAAVAGAVAEEVLEALIAPGVHRAYVNNGGDIALYLAAGARFAVGLVDRPDQPRLIGAAEVDADDPVRGVATSGWRGRSFSLGIADAVTILAPTAAMADAAATVVANAVDLPGHPGVVRVSACQMQPDSDLGTLPVTRAVPELTAAERAQALTAGLAVARDLSARGLICAAALHLQGETMSTGDGLLSLPPHAAAVPLPSKPEKECAHA</sequence>